<evidence type="ECO:0000256" key="2">
    <source>
        <dbReference type="ARBA" id="ARBA00004236"/>
    </source>
</evidence>
<dbReference type="FunFam" id="3.80.10.10:FF:000299">
    <property type="entry name" value="Piriformospora indica-insensitive protein 2"/>
    <property type="match status" value="1"/>
</dbReference>
<keyword evidence="10" id="KW-0675">Receptor</keyword>
<evidence type="ECO:0000256" key="10">
    <source>
        <dbReference type="ARBA" id="ARBA00023170"/>
    </source>
</evidence>
<dbReference type="InterPro" id="IPR032675">
    <property type="entry name" value="LRR_dom_sf"/>
</dbReference>
<keyword evidence="15" id="KW-1185">Reference proteome</keyword>
<proteinExistence type="predicted"/>
<evidence type="ECO:0000256" key="1">
    <source>
        <dbReference type="ARBA" id="ARBA00004167"/>
    </source>
</evidence>
<keyword evidence="7" id="KW-0677">Repeat</keyword>
<dbReference type="Pfam" id="PF23598">
    <property type="entry name" value="LRR_14"/>
    <property type="match status" value="1"/>
</dbReference>
<dbReference type="AlphaFoldDB" id="A0A3S3NDQ6"/>
<keyword evidence="3" id="KW-1003">Cell membrane</keyword>
<reference evidence="14 15" key="1">
    <citation type="journal article" date="2019" name="Nat. Plants">
        <title>Stout camphor tree genome fills gaps in understanding of flowering plant genome evolution.</title>
        <authorList>
            <person name="Chaw S.M."/>
            <person name="Liu Y.C."/>
            <person name="Wu Y.W."/>
            <person name="Wang H.Y."/>
            <person name="Lin C.I."/>
            <person name="Wu C.S."/>
            <person name="Ke H.M."/>
            <person name="Chang L.Y."/>
            <person name="Hsu C.Y."/>
            <person name="Yang H.T."/>
            <person name="Sudianto E."/>
            <person name="Hsu M.H."/>
            <person name="Wu K.P."/>
            <person name="Wang L.N."/>
            <person name="Leebens-Mack J.H."/>
            <person name="Tsai I.J."/>
        </authorList>
    </citation>
    <scope>NUCLEOTIDE SEQUENCE [LARGE SCALE GENOMIC DNA]</scope>
    <source>
        <strain evidence="15">cv. Chaw 1501</strain>
        <tissue evidence="14">Young leaves</tissue>
    </source>
</reference>
<dbReference type="SUPFAM" id="SSF52058">
    <property type="entry name" value="L domain-like"/>
    <property type="match status" value="1"/>
</dbReference>
<dbReference type="PANTHER" id="PTHR27000:SF642">
    <property type="entry name" value="INACTIVE LEUCINE-RICH REPEAT RECEPTOR KINASE XIAO-RELATED"/>
    <property type="match status" value="1"/>
</dbReference>
<dbReference type="GO" id="GO:0005886">
    <property type="term" value="C:plasma membrane"/>
    <property type="evidence" value="ECO:0007669"/>
    <property type="project" value="UniProtKB-SubCell"/>
</dbReference>
<dbReference type="PANTHER" id="PTHR27000">
    <property type="entry name" value="LEUCINE-RICH REPEAT RECEPTOR-LIKE PROTEIN KINASE FAMILY PROTEIN-RELATED"/>
    <property type="match status" value="1"/>
</dbReference>
<accession>A0A3S3NDQ6</accession>
<keyword evidence="6 12" id="KW-0732">Signal</keyword>
<keyword evidence="8" id="KW-1133">Transmembrane helix</keyword>
<dbReference type="EMBL" id="QPKB01000005">
    <property type="protein sequence ID" value="RWR85606.1"/>
    <property type="molecule type" value="Genomic_DNA"/>
</dbReference>
<evidence type="ECO:0000256" key="9">
    <source>
        <dbReference type="ARBA" id="ARBA00023136"/>
    </source>
</evidence>
<feature type="chain" id="PRO_5018748525" evidence="12">
    <location>
        <begin position="21"/>
        <end position="490"/>
    </location>
</feature>
<dbReference type="Proteomes" id="UP000283530">
    <property type="component" value="Unassembled WGS sequence"/>
</dbReference>
<comment type="caution">
    <text evidence="14">The sequence shown here is derived from an EMBL/GenBank/DDBJ whole genome shotgun (WGS) entry which is preliminary data.</text>
</comment>
<sequence>MRKFIIFCYLLLPLLSGVSAQTDTSVSPMLATEREALYSLIQAFAGNSFNGSELYPDPCGWTPIQGFSCDLFDGLWYVTVVSIGPIHENSLECTPDARLSQYIFEFKHLKSLSFFNCFHHPITIPSQNWEKLAGSIETLEFRLNPGITGEIPSSLGSLTKLMSLVLIENSLTGELPSSLGNLGGLKQLVLAENRFSGQIPASLGGLRELLILDFSRNSLSGPLPSTFGGLVSLLKLDLSSNLLDGKLPMELGQMRNLTLLDLRNNRFSGGLPPSLQGMVSLEEMLLGNNPIGGNLVGYGWGQLKNLIILDLSNMSLTGKFPESMAQMKRLRFMTLENNQLSGNLSPKLAALPFLNALYLNSNNLTGELEFSEDFYSKMGRRFSVWNNPNLCFPVGSSHVPFGVKQCDEKNSLSSTVLKVEVGRGNSNQGTIMAFDKVSEQYYELQKRPLFWGKGMGFVFLSRLEIWVLICVLVGEEKLHRTVLVVAVIEH</sequence>
<dbReference type="OrthoDB" id="676979at2759"/>
<evidence type="ECO:0000256" key="8">
    <source>
        <dbReference type="ARBA" id="ARBA00022989"/>
    </source>
</evidence>
<dbReference type="InterPro" id="IPR055414">
    <property type="entry name" value="LRR_R13L4/SHOC2-like"/>
</dbReference>
<dbReference type="FunFam" id="3.80.10.10:FF:000269">
    <property type="entry name" value="Piriformospora indica-insensitive protein 2"/>
    <property type="match status" value="1"/>
</dbReference>
<keyword evidence="4" id="KW-0433">Leucine-rich repeat</keyword>
<feature type="signal peptide" evidence="12">
    <location>
        <begin position="1"/>
        <end position="20"/>
    </location>
</feature>
<evidence type="ECO:0000313" key="15">
    <source>
        <dbReference type="Proteomes" id="UP000283530"/>
    </source>
</evidence>
<evidence type="ECO:0000256" key="7">
    <source>
        <dbReference type="ARBA" id="ARBA00022737"/>
    </source>
</evidence>
<keyword evidence="9" id="KW-0472">Membrane</keyword>
<evidence type="ECO:0000256" key="5">
    <source>
        <dbReference type="ARBA" id="ARBA00022692"/>
    </source>
</evidence>
<dbReference type="STRING" id="337451.A0A3S3NDQ6"/>
<comment type="subcellular location">
    <subcellularLocation>
        <location evidence="2">Cell membrane</location>
    </subcellularLocation>
    <subcellularLocation>
        <location evidence="1">Membrane</location>
        <topology evidence="1">Single-pass membrane protein</topology>
    </subcellularLocation>
</comment>
<evidence type="ECO:0000256" key="12">
    <source>
        <dbReference type="SAM" id="SignalP"/>
    </source>
</evidence>
<gene>
    <name evidence="14" type="ORF">CKAN_01447700</name>
</gene>
<feature type="domain" description="Disease resistance R13L4/SHOC-2-like LRR" evidence="13">
    <location>
        <begin position="154"/>
        <end position="395"/>
    </location>
</feature>
<name>A0A3S3NDQ6_9MAGN</name>
<evidence type="ECO:0000313" key="14">
    <source>
        <dbReference type="EMBL" id="RWR85606.1"/>
    </source>
</evidence>
<dbReference type="GO" id="GO:0051707">
    <property type="term" value="P:response to other organism"/>
    <property type="evidence" value="ECO:0007669"/>
    <property type="project" value="UniProtKB-ARBA"/>
</dbReference>
<keyword evidence="5" id="KW-0812">Transmembrane</keyword>
<evidence type="ECO:0000256" key="6">
    <source>
        <dbReference type="ARBA" id="ARBA00022729"/>
    </source>
</evidence>
<dbReference type="Gene3D" id="3.80.10.10">
    <property type="entry name" value="Ribonuclease Inhibitor"/>
    <property type="match status" value="3"/>
</dbReference>
<evidence type="ECO:0000256" key="4">
    <source>
        <dbReference type="ARBA" id="ARBA00022614"/>
    </source>
</evidence>
<evidence type="ECO:0000259" key="13">
    <source>
        <dbReference type="Pfam" id="PF23598"/>
    </source>
</evidence>
<evidence type="ECO:0000256" key="3">
    <source>
        <dbReference type="ARBA" id="ARBA00022475"/>
    </source>
</evidence>
<keyword evidence="11" id="KW-0325">Glycoprotein</keyword>
<organism evidence="14 15">
    <name type="scientific">Cinnamomum micranthum f. kanehirae</name>
    <dbReference type="NCBI Taxonomy" id="337451"/>
    <lineage>
        <taxon>Eukaryota</taxon>
        <taxon>Viridiplantae</taxon>
        <taxon>Streptophyta</taxon>
        <taxon>Embryophyta</taxon>
        <taxon>Tracheophyta</taxon>
        <taxon>Spermatophyta</taxon>
        <taxon>Magnoliopsida</taxon>
        <taxon>Magnoliidae</taxon>
        <taxon>Laurales</taxon>
        <taxon>Lauraceae</taxon>
        <taxon>Cinnamomum</taxon>
    </lineage>
</organism>
<protein>
    <submittedName>
        <fullName evidence="14">Piriformospora indica-insensitive protein 2-like protein</fullName>
    </submittedName>
</protein>
<evidence type="ECO:0000256" key="11">
    <source>
        <dbReference type="ARBA" id="ARBA00023180"/>
    </source>
</evidence>